<dbReference type="GO" id="GO:0008083">
    <property type="term" value="F:growth factor activity"/>
    <property type="evidence" value="ECO:0007669"/>
    <property type="project" value="TreeGrafter"/>
</dbReference>
<dbReference type="AlphaFoldDB" id="A0A8J2K0Q0"/>
<gene>
    <name evidence="1" type="ORF">AFUS01_LOCUS19628</name>
</gene>
<dbReference type="InterPro" id="IPR052444">
    <property type="entry name" value="Spz/Toll_ligand-like"/>
</dbReference>
<evidence type="ECO:0000313" key="2">
    <source>
        <dbReference type="Proteomes" id="UP000708208"/>
    </source>
</evidence>
<proteinExistence type="predicted"/>
<organism evidence="1 2">
    <name type="scientific">Allacma fusca</name>
    <dbReference type="NCBI Taxonomy" id="39272"/>
    <lineage>
        <taxon>Eukaryota</taxon>
        <taxon>Metazoa</taxon>
        <taxon>Ecdysozoa</taxon>
        <taxon>Arthropoda</taxon>
        <taxon>Hexapoda</taxon>
        <taxon>Collembola</taxon>
        <taxon>Symphypleona</taxon>
        <taxon>Sminthuridae</taxon>
        <taxon>Allacma</taxon>
    </lineage>
</organism>
<comment type="caution">
    <text evidence="1">The sequence shown here is derived from an EMBL/GenBank/DDBJ whole genome shotgun (WGS) entry which is preliminary data.</text>
</comment>
<dbReference type="PANTHER" id="PTHR23199">
    <property type="entry name" value="NEUROTROPHIN 1-RELATED"/>
    <property type="match status" value="1"/>
</dbReference>
<feature type="non-terminal residue" evidence="1">
    <location>
        <position position="1"/>
    </location>
</feature>
<dbReference type="GO" id="GO:0005576">
    <property type="term" value="C:extracellular region"/>
    <property type="evidence" value="ECO:0007669"/>
    <property type="project" value="TreeGrafter"/>
</dbReference>
<dbReference type="OrthoDB" id="10064289at2759"/>
<keyword evidence="2" id="KW-1185">Reference proteome</keyword>
<reference evidence="1" key="1">
    <citation type="submission" date="2021-06" db="EMBL/GenBank/DDBJ databases">
        <authorList>
            <person name="Hodson N. C."/>
            <person name="Mongue J. A."/>
            <person name="Jaron S. K."/>
        </authorList>
    </citation>
    <scope>NUCLEOTIDE SEQUENCE</scope>
</reference>
<name>A0A8J2K0Q0_9HEXA</name>
<protein>
    <submittedName>
        <fullName evidence="1">Uncharacterized protein</fullName>
    </submittedName>
</protein>
<dbReference type="GO" id="GO:0021556">
    <property type="term" value="P:central nervous system formation"/>
    <property type="evidence" value="ECO:0007669"/>
    <property type="project" value="TreeGrafter"/>
</dbReference>
<dbReference type="EMBL" id="CAJVCH010204621">
    <property type="protein sequence ID" value="CAG7731018.1"/>
    <property type="molecule type" value="Genomic_DNA"/>
</dbReference>
<dbReference type="PANTHER" id="PTHR23199:SF12">
    <property type="entry name" value="NEUROTROPHIN 1-RELATED"/>
    <property type="match status" value="1"/>
</dbReference>
<accession>A0A8J2K0Q0</accession>
<dbReference type="Proteomes" id="UP000708208">
    <property type="component" value="Unassembled WGS sequence"/>
</dbReference>
<evidence type="ECO:0000313" key="1">
    <source>
        <dbReference type="EMBL" id="CAG7731018.1"/>
    </source>
</evidence>
<dbReference type="GO" id="GO:0045087">
    <property type="term" value="P:innate immune response"/>
    <property type="evidence" value="ECO:0007669"/>
    <property type="project" value="TreeGrafter"/>
</dbReference>
<dbReference type="GO" id="GO:0005121">
    <property type="term" value="F:Toll binding"/>
    <property type="evidence" value="ECO:0007669"/>
    <property type="project" value="TreeGrafter"/>
</dbReference>
<sequence>PKLDISRGSDSASEELAVDRSERLQRVNIKSSKASGNNTIDTAGTGHYGHFSETFLPVPVVYQVEPHHKPLKPSVVHRDPHAHFDTYDAIRTQDYDRHHQVYPSPEKDGRLEEIDLHGHGHAYGYGHGHENYDAPKAYHYDGHVIPECAHKNRYYYNLTFCLEDSHYPTETILWAIRQSGHYAEKLLSDVTYQSADNLVDGLTRAEEEGYTYQHYFGGSHHQHLHLDKYKPPYQGYSYSPEYYKKGGYICPSDIYYARPRRAMNTYGKWKVIVNLDYFPKELNPIEHEHGFGYQKQKHQTYTQTLRLEQC</sequence>
<feature type="non-terminal residue" evidence="1">
    <location>
        <position position="310"/>
    </location>
</feature>